<dbReference type="Pfam" id="PF04055">
    <property type="entry name" value="Radical_SAM"/>
    <property type="match status" value="1"/>
</dbReference>
<dbReference type="Gene3D" id="3.80.30.20">
    <property type="entry name" value="tm_1862 like domain"/>
    <property type="match status" value="1"/>
</dbReference>
<dbReference type="SFLD" id="SFLDG01086">
    <property type="entry name" value="elongater_protein-like"/>
    <property type="match status" value="1"/>
</dbReference>
<dbReference type="InterPro" id="IPR032432">
    <property type="entry name" value="Radical_SAM_C"/>
</dbReference>
<evidence type="ECO:0000256" key="3">
    <source>
        <dbReference type="ARBA" id="ARBA00022691"/>
    </source>
</evidence>
<dbReference type="Pfam" id="PF16199">
    <property type="entry name" value="Radical_SAM_C"/>
    <property type="match status" value="1"/>
</dbReference>
<evidence type="ECO:0000256" key="2">
    <source>
        <dbReference type="ARBA" id="ARBA00022485"/>
    </source>
</evidence>
<proteinExistence type="predicted"/>
<evidence type="ECO:0000259" key="7">
    <source>
        <dbReference type="PROSITE" id="PS51918"/>
    </source>
</evidence>
<gene>
    <name evidence="8" type="ORF">NK118_08190</name>
</gene>
<evidence type="ECO:0000256" key="1">
    <source>
        <dbReference type="ARBA" id="ARBA00001966"/>
    </source>
</evidence>
<dbReference type="RefSeq" id="WP_262069109.1">
    <property type="nucleotide sequence ID" value="NZ_JAMXOC010000010.1"/>
</dbReference>
<feature type="domain" description="Radical SAM core" evidence="7">
    <location>
        <begin position="20"/>
        <end position="258"/>
    </location>
</feature>
<evidence type="ECO:0000313" key="9">
    <source>
        <dbReference type="Proteomes" id="UP001523565"/>
    </source>
</evidence>
<keyword evidence="3" id="KW-0949">S-adenosyl-L-methionine</keyword>
<dbReference type="SMART" id="SM00729">
    <property type="entry name" value="Elp3"/>
    <property type="match status" value="1"/>
</dbReference>
<dbReference type="SUPFAM" id="SSF102114">
    <property type="entry name" value="Radical SAM enzymes"/>
    <property type="match status" value="1"/>
</dbReference>
<dbReference type="InterPro" id="IPR007197">
    <property type="entry name" value="rSAM"/>
</dbReference>
<dbReference type="InterPro" id="IPR023404">
    <property type="entry name" value="rSAM_horseshoe"/>
</dbReference>
<organism evidence="8 9">
    <name type="scientific">Ohessyouella blattaphilus</name>
    <dbReference type="NCBI Taxonomy" id="2949333"/>
    <lineage>
        <taxon>Bacteria</taxon>
        <taxon>Bacillati</taxon>
        <taxon>Bacillota</taxon>
        <taxon>Clostridia</taxon>
        <taxon>Lachnospirales</taxon>
        <taxon>Lachnospiraceae</taxon>
        <taxon>Ohessyouella</taxon>
    </lineage>
</organism>
<protein>
    <submittedName>
        <fullName evidence="8">TIGR01212 family radical SAM protein</fullName>
    </submittedName>
</protein>
<dbReference type="NCBIfam" id="TIGR01212">
    <property type="entry name" value="TIGR01212 family radical SAM protein"/>
    <property type="match status" value="1"/>
</dbReference>
<keyword evidence="6" id="KW-0411">Iron-sulfur</keyword>
<reference evidence="8 9" key="1">
    <citation type="journal article" date="2022" name="Genome Biol. Evol.">
        <title>Host diet, physiology and behaviors set the stage for Lachnospiraceae cladogenesis.</title>
        <authorList>
            <person name="Vera-Ponce De Leon A."/>
            <person name="Schneider M."/>
            <person name="Jahnes B.C."/>
            <person name="Sadowski V."/>
            <person name="Camuy-Velez L.A."/>
            <person name="Duan J."/>
            <person name="Sabree Z.L."/>
        </authorList>
    </citation>
    <scope>NUCLEOTIDE SEQUENCE [LARGE SCALE GENOMIC DNA]</scope>
    <source>
        <strain evidence="8 9">PAL227</strain>
    </source>
</reference>
<dbReference type="PANTHER" id="PTHR11135:SF1">
    <property type="entry name" value="PROTEIN YHCC"/>
    <property type="match status" value="1"/>
</dbReference>
<dbReference type="EMBL" id="JAMZFV010000010">
    <property type="protein sequence ID" value="MCP1110228.1"/>
    <property type="molecule type" value="Genomic_DNA"/>
</dbReference>
<keyword evidence="5" id="KW-0408">Iron</keyword>
<comment type="cofactor">
    <cofactor evidence="1">
        <name>[4Fe-4S] cluster</name>
        <dbReference type="ChEBI" id="CHEBI:49883"/>
    </cofactor>
</comment>
<keyword evidence="4" id="KW-0479">Metal-binding</keyword>
<sequence length="309" mass="35559">MSKMWLDKRFHSLDFHLKEVYGQKLYKISLAVANSCPNRDGTLSTKGCLFCSEKGSGDFADTVLKKGKAQSERKYTGDKYIAYSQAFTGTYGDLNYLRQHYEEIIAHPDVQILAIATRPDCLDDQVLDMLSSLNEKKPIWVELGLQTIHEQTANFLNRGFSLATFSKALEDLRKRNIPVITHVIFGLPGETREMMMETIKYLNQMDIQGIKIHLLYITEGTPLADYYKKHPFPLPEITEYFSLLGEALCNLREDIVIHRLTGDGPKDTLIAPLWTKDKRQVLNKMNAYFKAHNIWQGKEISYDRHPEFI</sequence>
<dbReference type="InterPro" id="IPR039661">
    <property type="entry name" value="ELP3"/>
</dbReference>
<keyword evidence="9" id="KW-1185">Reference proteome</keyword>
<dbReference type="SFLD" id="SFLDG01091">
    <property type="entry name" value="uncharacterized_CHP01210-like"/>
    <property type="match status" value="1"/>
</dbReference>
<dbReference type="PANTHER" id="PTHR11135">
    <property type="entry name" value="HISTONE ACETYLTRANSFERASE-RELATED"/>
    <property type="match status" value="1"/>
</dbReference>
<name>A0ABT1EHQ4_9FIRM</name>
<evidence type="ECO:0000256" key="5">
    <source>
        <dbReference type="ARBA" id="ARBA00023004"/>
    </source>
</evidence>
<comment type="caution">
    <text evidence="8">The sequence shown here is derived from an EMBL/GenBank/DDBJ whole genome shotgun (WGS) entry which is preliminary data.</text>
</comment>
<evidence type="ECO:0000256" key="4">
    <source>
        <dbReference type="ARBA" id="ARBA00022723"/>
    </source>
</evidence>
<dbReference type="PROSITE" id="PS51918">
    <property type="entry name" value="RADICAL_SAM"/>
    <property type="match status" value="1"/>
</dbReference>
<dbReference type="InterPro" id="IPR006638">
    <property type="entry name" value="Elp3/MiaA/NifB-like_rSAM"/>
</dbReference>
<dbReference type="InterPro" id="IPR058240">
    <property type="entry name" value="rSAM_sf"/>
</dbReference>
<evidence type="ECO:0000256" key="6">
    <source>
        <dbReference type="ARBA" id="ARBA00023014"/>
    </source>
</evidence>
<dbReference type="SFLD" id="SFLDS00029">
    <property type="entry name" value="Radical_SAM"/>
    <property type="match status" value="1"/>
</dbReference>
<dbReference type="Proteomes" id="UP001523565">
    <property type="component" value="Unassembled WGS sequence"/>
</dbReference>
<dbReference type="InterPro" id="IPR005911">
    <property type="entry name" value="YhcC-like"/>
</dbReference>
<keyword evidence="2" id="KW-0004">4Fe-4S</keyword>
<evidence type="ECO:0000313" key="8">
    <source>
        <dbReference type="EMBL" id="MCP1110228.1"/>
    </source>
</evidence>
<accession>A0ABT1EHQ4</accession>